<dbReference type="InterPro" id="IPR017932">
    <property type="entry name" value="GATase_2_dom"/>
</dbReference>
<dbReference type="CDD" id="cd01991">
    <property type="entry name" value="Asn_synthase_B_C"/>
    <property type="match status" value="1"/>
</dbReference>
<gene>
    <name evidence="12" type="primary">asnB</name>
    <name evidence="12" type="ORF">Q4521_20410</name>
</gene>
<evidence type="ECO:0000256" key="10">
    <source>
        <dbReference type="PIRSR" id="PIRSR001589-3"/>
    </source>
</evidence>
<proteinExistence type="inferred from homology"/>
<comment type="similarity">
    <text evidence="2">Belongs to the asparagine synthetase family.</text>
</comment>
<keyword evidence="6 8" id="KW-0315">Glutamine amidotransferase</keyword>
<feature type="site" description="Important for beta-aspartyl-AMP intermediate formation" evidence="10">
    <location>
        <position position="381"/>
    </location>
</feature>
<feature type="binding site" evidence="9">
    <location>
        <position position="306"/>
    </location>
    <ligand>
        <name>ATP</name>
        <dbReference type="ChEBI" id="CHEBI:30616"/>
    </ligand>
</feature>
<feature type="binding site" evidence="9">
    <location>
        <begin position="379"/>
        <end position="380"/>
    </location>
    <ligand>
        <name>ATP</name>
        <dbReference type="ChEBI" id="CHEBI:30616"/>
    </ligand>
</feature>
<feature type="binding site" evidence="9">
    <location>
        <position position="103"/>
    </location>
    <ligand>
        <name>L-glutamine</name>
        <dbReference type="ChEBI" id="CHEBI:58359"/>
    </ligand>
</feature>
<evidence type="ECO:0000256" key="5">
    <source>
        <dbReference type="ARBA" id="ARBA00022840"/>
    </source>
</evidence>
<name>A0AAW7XER1_9GAMM</name>
<keyword evidence="12" id="KW-0436">Ligase</keyword>
<evidence type="ECO:0000256" key="2">
    <source>
        <dbReference type="ARBA" id="ARBA00005752"/>
    </source>
</evidence>
<keyword evidence="5 9" id="KW-0067">ATP-binding</keyword>
<accession>A0AAW7XER1</accession>
<evidence type="ECO:0000256" key="6">
    <source>
        <dbReference type="ARBA" id="ARBA00022962"/>
    </source>
</evidence>
<dbReference type="NCBIfam" id="TIGR01536">
    <property type="entry name" value="asn_synth_AEB"/>
    <property type="match status" value="1"/>
</dbReference>
<dbReference type="GO" id="GO:0004066">
    <property type="term" value="F:asparagine synthase (glutamine-hydrolyzing) activity"/>
    <property type="evidence" value="ECO:0007669"/>
    <property type="project" value="UniProtKB-EC"/>
</dbReference>
<dbReference type="SUPFAM" id="SSF56235">
    <property type="entry name" value="N-terminal nucleophile aminohydrolases (Ntn hydrolases)"/>
    <property type="match status" value="1"/>
</dbReference>
<comment type="catalytic activity">
    <reaction evidence="7">
        <text>L-aspartate + L-glutamine + ATP + H2O = L-asparagine + L-glutamate + AMP + diphosphate + H(+)</text>
        <dbReference type="Rhea" id="RHEA:12228"/>
        <dbReference type="ChEBI" id="CHEBI:15377"/>
        <dbReference type="ChEBI" id="CHEBI:15378"/>
        <dbReference type="ChEBI" id="CHEBI:29985"/>
        <dbReference type="ChEBI" id="CHEBI:29991"/>
        <dbReference type="ChEBI" id="CHEBI:30616"/>
        <dbReference type="ChEBI" id="CHEBI:33019"/>
        <dbReference type="ChEBI" id="CHEBI:58048"/>
        <dbReference type="ChEBI" id="CHEBI:58359"/>
        <dbReference type="ChEBI" id="CHEBI:456215"/>
        <dbReference type="EC" id="6.3.5.4"/>
    </reaction>
</comment>
<organism evidence="12 13">
    <name type="scientific">Saccharophagus degradans</name>
    <dbReference type="NCBI Taxonomy" id="86304"/>
    <lineage>
        <taxon>Bacteria</taxon>
        <taxon>Pseudomonadati</taxon>
        <taxon>Pseudomonadota</taxon>
        <taxon>Gammaproteobacteria</taxon>
        <taxon>Cellvibrionales</taxon>
        <taxon>Cellvibrionaceae</taxon>
        <taxon>Saccharophagus</taxon>
    </lineage>
</organism>
<comment type="caution">
    <text evidence="12">The sequence shown here is derived from an EMBL/GenBank/DDBJ whole genome shotgun (WGS) entry which is preliminary data.</text>
</comment>
<dbReference type="Gene3D" id="3.60.20.10">
    <property type="entry name" value="Glutamine Phosphoribosylpyrophosphate, subunit 1, domain 1"/>
    <property type="match status" value="1"/>
</dbReference>
<dbReference type="Pfam" id="PF13522">
    <property type="entry name" value="GATase_6"/>
    <property type="match status" value="1"/>
</dbReference>
<dbReference type="InterPro" id="IPR029055">
    <property type="entry name" value="Ntn_hydrolases_N"/>
</dbReference>
<dbReference type="InterPro" id="IPR033738">
    <property type="entry name" value="AsnB_N"/>
</dbReference>
<dbReference type="InterPro" id="IPR051786">
    <property type="entry name" value="ASN_synthetase/amidase"/>
</dbReference>
<evidence type="ECO:0000256" key="1">
    <source>
        <dbReference type="ARBA" id="ARBA00005187"/>
    </source>
</evidence>
<dbReference type="EC" id="6.3.5.4" evidence="3"/>
<dbReference type="SUPFAM" id="SSF52402">
    <property type="entry name" value="Adenine nucleotide alpha hydrolases-like"/>
    <property type="match status" value="1"/>
</dbReference>
<dbReference type="Pfam" id="PF00733">
    <property type="entry name" value="Asn_synthase"/>
    <property type="match status" value="1"/>
</dbReference>
<comment type="pathway">
    <text evidence="1">Amino-acid biosynthesis; L-asparagine biosynthesis; L-asparagine from L-aspartate (L-Gln route): step 1/1.</text>
</comment>
<keyword evidence="4 9" id="KW-0547">Nucleotide-binding</keyword>
<evidence type="ECO:0000256" key="9">
    <source>
        <dbReference type="PIRSR" id="PIRSR001589-2"/>
    </source>
</evidence>
<dbReference type="Proteomes" id="UP001169760">
    <property type="component" value="Unassembled WGS sequence"/>
</dbReference>
<dbReference type="Gene3D" id="3.40.50.620">
    <property type="entry name" value="HUPs"/>
    <property type="match status" value="1"/>
</dbReference>
<evidence type="ECO:0000256" key="3">
    <source>
        <dbReference type="ARBA" id="ARBA00012737"/>
    </source>
</evidence>
<dbReference type="RefSeq" id="WP_303494106.1">
    <property type="nucleotide sequence ID" value="NZ_JAUOPB010000019.1"/>
</dbReference>
<dbReference type="EMBL" id="JAUOPB010000019">
    <property type="protein sequence ID" value="MDO6424864.1"/>
    <property type="molecule type" value="Genomic_DNA"/>
</dbReference>
<dbReference type="GO" id="GO:0005829">
    <property type="term" value="C:cytosol"/>
    <property type="evidence" value="ECO:0007669"/>
    <property type="project" value="TreeGrafter"/>
</dbReference>
<evidence type="ECO:0000313" key="13">
    <source>
        <dbReference type="Proteomes" id="UP001169760"/>
    </source>
</evidence>
<sequence>MCGIAGLVSPSLPIDFLKATATAMAEAIEHRGPDAMGVWVEQEQKLAFSHRRLSIQDLSESGAQPMHSHSKRYTIAFNGEIYNFLEIKKPLIDAGFEFRGHSDTEVLLCAIEHWGLEQTIAKAKGMFAIALWDSQTKVLTLIRDRIGEKPLYYGVINGSFVFGSELKAIFAHTPAKALTLNKMAIASFLRHGYISAPNSVFEEVKKLSPGCRIDINLAEQSDWSIANLTPKPYWTVAQSANQPYLYTEQNQSEAISALDEKINKVINEQSIADVPLGAFLSGGIDSTVVSAVLQANTSTAIDTFTIGFEEKSFNEAEFAKEIAKHLGTKHHEHYVNQQDILELVNILPRVYDEPFADASQLPTILVNRFARSELTVCLSGDGGDELFAGYNRYVFTEAVLKKAAALPAVFKSILKALITSVAPGKWDKLYQALNSIAKRKGGAEFGNKLYKMVSLADAKSKAAAYEYLMSYWQQPEQVLKAFNGEPAMQSPLSLEDDFINAAMAWDQQWYLPGDNLTKTDRASMAASLELRAPLLDIELIDFAWTVSPELKVRDGKSKWLLREVLYKYVPKELIERPKMGFSVPISQWIRTDLSAWVDELLDKEFIEKQGIFNYAPIQHALLEHRSGSYDHGKKLWTLLMFQAWFKTNIIDG</sequence>
<dbReference type="InterPro" id="IPR006426">
    <property type="entry name" value="Asn_synth_AEB"/>
</dbReference>
<keyword evidence="8" id="KW-0061">Asparagine biosynthesis</keyword>
<evidence type="ECO:0000256" key="8">
    <source>
        <dbReference type="PIRSR" id="PIRSR001589-1"/>
    </source>
</evidence>
<dbReference type="GO" id="GO:0005524">
    <property type="term" value="F:ATP binding"/>
    <property type="evidence" value="ECO:0007669"/>
    <property type="project" value="UniProtKB-KW"/>
</dbReference>
<evidence type="ECO:0000313" key="12">
    <source>
        <dbReference type="EMBL" id="MDO6424864.1"/>
    </source>
</evidence>
<dbReference type="InterPro" id="IPR014729">
    <property type="entry name" value="Rossmann-like_a/b/a_fold"/>
</dbReference>
<dbReference type="PROSITE" id="PS51278">
    <property type="entry name" value="GATASE_TYPE_2"/>
    <property type="match status" value="1"/>
</dbReference>
<dbReference type="InterPro" id="IPR001962">
    <property type="entry name" value="Asn_synthase"/>
</dbReference>
<reference evidence="12" key="1">
    <citation type="submission" date="2023-07" db="EMBL/GenBank/DDBJ databases">
        <title>Genome content predicts the carbon catabolic preferences of heterotrophic bacteria.</title>
        <authorList>
            <person name="Gralka M."/>
        </authorList>
    </citation>
    <scope>NUCLEOTIDE SEQUENCE</scope>
    <source>
        <strain evidence="12">I3M17_2</strain>
    </source>
</reference>
<keyword evidence="8" id="KW-0028">Amino-acid biosynthesis</keyword>
<dbReference type="CDD" id="cd00712">
    <property type="entry name" value="AsnB"/>
    <property type="match status" value="1"/>
</dbReference>
<feature type="domain" description="Glutamine amidotransferase type-2" evidence="11">
    <location>
        <begin position="2"/>
        <end position="218"/>
    </location>
</feature>
<dbReference type="PANTHER" id="PTHR43284">
    <property type="entry name" value="ASPARAGINE SYNTHETASE (GLUTAMINE-HYDROLYZING)"/>
    <property type="match status" value="1"/>
</dbReference>
<dbReference type="GO" id="GO:0006529">
    <property type="term" value="P:asparagine biosynthetic process"/>
    <property type="evidence" value="ECO:0007669"/>
    <property type="project" value="UniProtKB-KW"/>
</dbReference>
<evidence type="ECO:0000259" key="11">
    <source>
        <dbReference type="PROSITE" id="PS51278"/>
    </source>
</evidence>
<dbReference type="AlphaFoldDB" id="A0AAW7XER1"/>
<feature type="active site" description="For GATase activity" evidence="8">
    <location>
        <position position="2"/>
    </location>
</feature>
<protein>
    <recommendedName>
        <fullName evidence="3">asparagine synthase (glutamine-hydrolyzing)</fullName>
        <ecNumber evidence="3">6.3.5.4</ecNumber>
    </recommendedName>
</protein>
<evidence type="ECO:0000256" key="4">
    <source>
        <dbReference type="ARBA" id="ARBA00022741"/>
    </source>
</evidence>
<dbReference type="PANTHER" id="PTHR43284:SF1">
    <property type="entry name" value="ASPARAGINE SYNTHETASE"/>
    <property type="match status" value="1"/>
</dbReference>
<dbReference type="PIRSF" id="PIRSF001589">
    <property type="entry name" value="Asn_synthetase_glu-h"/>
    <property type="match status" value="1"/>
</dbReference>
<evidence type="ECO:0000256" key="7">
    <source>
        <dbReference type="ARBA" id="ARBA00048741"/>
    </source>
</evidence>